<comment type="caution">
    <text evidence="1">The sequence shown here is derived from an EMBL/GenBank/DDBJ whole genome shotgun (WGS) entry which is preliminary data.</text>
</comment>
<accession>A0A645D6E2</accession>
<name>A0A645D6E2_9ZZZZ</name>
<protein>
    <submittedName>
        <fullName evidence="1">Uncharacterized protein</fullName>
    </submittedName>
</protein>
<evidence type="ECO:0000313" key="1">
    <source>
        <dbReference type="EMBL" id="MPM84523.1"/>
    </source>
</evidence>
<gene>
    <name evidence="1" type="ORF">SDC9_131596</name>
</gene>
<dbReference type="AlphaFoldDB" id="A0A645D6E2"/>
<dbReference type="EMBL" id="VSSQ01033044">
    <property type="protein sequence ID" value="MPM84523.1"/>
    <property type="molecule type" value="Genomic_DNA"/>
</dbReference>
<reference evidence="1" key="1">
    <citation type="submission" date="2019-08" db="EMBL/GenBank/DDBJ databases">
        <authorList>
            <person name="Kucharzyk K."/>
            <person name="Murdoch R.W."/>
            <person name="Higgins S."/>
            <person name="Loffler F."/>
        </authorList>
    </citation>
    <scope>NUCLEOTIDE SEQUENCE</scope>
</reference>
<organism evidence="1">
    <name type="scientific">bioreactor metagenome</name>
    <dbReference type="NCBI Taxonomy" id="1076179"/>
    <lineage>
        <taxon>unclassified sequences</taxon>
        <taxon>metagenomes</taxon>
        <taxon>ecological metagenomes</taxon>
    </lineage>
</organism>
<proteinExistence type="predicted"/>
<sequence>MAEILPARLGNDAGLVGAADLARRGVAGA</sequence>
<dbReference type="Gene3D" id="3.30.420.40">
    <property type="match status" value="1"/>
</dbReference>